<keyword evidence="3" id="KW-1185">Reference proteome</keyword>
<gene>
    <name evidence="2" type="ORF">MYCIT1_LOCUS34842</name>
    <name evidence="1" type="ORF">MYCIT1_LOCUS8031</name>
</gene>
<organism evidence="2 3">
    <name type="scientific">Mycena citricolor</name>
    <dbReference type="NCBI Taxonomy" id="2018698"/>
    <lineage>
        <taxon>Eukaryota</taxon>
        <taxon>Fungi</taxon>
        <taxon>Dikarya</taxon>
        <taxon>Basidiomycota</taxon>
        <taxon>Agaricomycotina</taxon>
        <taxon>Agaricomycetes</taxon>
        <taxon>Agaricomycetidae</taxon>
        <taxon>Agaricales</taxon>
        <taxon>Marasmiineae</taxon>
        <taxon>Mycenaceae</taxon>
        <taxon>Mycena</taxon>
    </lineage>
</organism>
<evidence type="ECO:0000313" key="1">
    <source>
        <dbReference type="EMBL" id="CAK5266333.1"/>
    </source>
</evidence>
<evidence type="ECO:0000313" key="3">
    <source>
        <dbReference type="Proteomes" id="UP001295794"/>
    </source>
</evidence>
<dbReference type="EMBL" id="CAVNYO010000462">
    <property type="protein sequence ID" value="CAK5282792.1"/>
    <property type="molecule type" value="Genomic_DNA"/>
</dbReference>
<dbReference type="Proteomes" id="UP001295794">
    <property type="component" value="Unassembled WGS sequence"/>
</dbReference>
<name>A0AAD2K7D3_9AGAR</name>
<dbReference type="AlphaFoldDB" id="A0AAD2K7D3"/>
<dbReference type="EMBL" id="CAVNYO010000109">
    <property type="protein sequence ID" value="CAK5266333.1"/>
    <property type="molecule type" value="Genomic_DNA"/>
</dbReference>
<accession>A0AAD2K7D3</accession>
<sequence length="113" mass="12783">MNRRCNVQYLDLEMRNRNIRCPFCNIRLCMPNIGIVPGAAKSGMTSHESTCPGEQSPICILSDRARASWRDCTWNDQATSCKRATVRAANGTCRMSRDRQVRGSKMETKVRGQ</sequence>
<proteinExistence type="predicted"/>
<evidence type="ECO:0000313" key="2">
    <source>
        <dbReference type="EMBL" id="CAK5282792.1"/>
    </source>
</evidence>
<comment type="caution">
    <text evidence="2">The sequence shown here is derived from an EMBL/GenBank/DDBJ whole genome shotgun (WGS) entry which is preliminary data.</text>
</comment>
<protein>
    <submittedName>
        <fullName evidence="2">Uncharacterized protein</fullName>
    </submittedName>
</protein>
<reference evidence="2" key="1">
    <citation type="submission" date="2023-11" db="EMBL/GenBank/DDBJ databases">
        <authorList>
            <person name="De Vega J J."/>
            <person name="De Vega J J."/>
        </authorList>
    </citation>
    <scope>NUCLEOTIDE SEQUENCE</scope>
</reference>